<evidence type="ECO:0000313" key="14">
    <source>
        <dbReference type="EMBL" id="KAF7492294.1"/>
    </source>
</evidence>
<evidence type="ECO:0000313" key="16">
    <source>
        <dbReference type="EnsemblMetazoa" id="KAF7492294.1"/>
    </source>
</evidence>
<evidence type="ECO:0000256" key="1">
    <source>
        <dbReference type="ARBA" id="ARBA00004141"/>
    </source>
</evidence>
<organism evidence="15 18">
    <name type="scientific">Sarcoptes scabiei</name>
    <name type="common">Itch mite</name>
    <name type="synonym">Acarus scabiei</name>
    <dbReference type="NCBI Taxonomy" id="52283"/>
    <lineage>
        <taxon>Eukaryota</taxon>
        <taxon>Metazoa</taxon>
        <taxon>Ecdysozoa</taxon>
        <taxon>Arthropoda</taxon>
        <taxon>Chelicerata</taxon>
        <taxon>Arachnida</taxon>
        <taxon>Acari</taxon>
        <taxon>Acariformes</taxon>
        <taxon>Sarcoptiformes</taxon>
        <taxon>Astigmata</taxon>
        <taxon>Psoroptidia</taxon>
        <taxon>Sarcoptoidea</taxon>
        <taxon>Sarcoptidae</taxon>
        <taxon>Sarcoptinae</taxon>
        <taxon>Sarcoptes</taxon>
    </lineage>
</organism>
<reference evidence="16" key="4">
    <citation type="submission" date="2022-06" db="UniProtKB">
        <authorList>
            <consortium name="EnsemblMetazoa"/>
        </authorList>
    </citation>
    <scope>IDENTIFICATION</scope>
</reference>
<keyword evidence="11 12" id="KW-0407">Ion channel</keyword>
<feature type="transmembrane region" description="Helical" evidence="13">
    <location>
        <begin position="12"/>
        <end position="31"/>
    </location>
</feature>
<dbReference type="EMBL" id="JXLN01016874">
    <property type="protein sequence ID" value="KPM11301.1"/>
    <property type="molecule type" value="Genomic_DNA"/>
</dbReference>
<protein>
    <submittedName>
        <fullName evidence="15 16">Degenerin-like protein</fullName>
    </submittedName>
</protein>
<dbReference type="PROSITE" id="PS51257">
    <property type="entry name" value="PROKAR_LIPOPROTEIN"/>
    <property type="match status" value="1"/>
</dbReference>
<dbReference type="VEuPathDB" id="VectorBase:SSCA010295"/>
<keyword evidence="8 12" id="KW-0406">Ion transport</keyword>
<evidence type="ECO:0000256" key="11">
    <source>
        <dbReference type="ARBA" id="ARBA00023303"/>
    </source>
</evidence>
<feature type="transmembrane region" description="Helical" evidence="13">
    <location>
        <begin position="387"/>
        <end position="408"/>
    </location>
</feature>
<evidence type="ECO:0000256" key="2">
    <source>
        <dbReference type="ARBA" id="ARBA00007193"/>
    </source>
</evidence>
<reference evidence="17" key="2">
    <citation type="journal article" date="2020" name="PLoS Negl. Trop. Dis.">
        <title>High-quality nuclear genome for Sarcoptes scabiei-A critical resource for a neglected parasite.</title>
        <authorList>
            <person name="Korhonen P.K."/>
            <person name="Gasser R.B."/>
            <person name="Ma G."/>
            <person name="Wang T."/>
            <person name="Stroehlein A.J."/>
            <person name="Young N.D."/>
            <person name="Ang C.S."/>
            <person name="Fernando D.D."/>
            <person name="Lu H.C."/>
            <person name="Taylor S."/>
            <person name="Reynolds S.L."/>
            <person name="Mofiz E."/>
            <person name="Najaraj S.H."/>
            <person name="Gowda H."/>
            <person name="Madugundu A."/>
            <person name="Renuse S."/>
            <person name="Holt D."/>
            <person name="Pandey A."/>
            <person name="Papenfuss A.T."/>
            <person name="Fischer K."/>
        </authorList>
    </citation>
    <scope>NUCLEOTIDE SEQUENCE [LARGE SCALE GENOMIC DNA]</scope>
</reference>
<dbReference type="PANTHER" id="PTHR11690:SF300">
    <property type="entry name" value="PICKPOCKET PROTEIN 19"/>
    <property type="match status" value="1"/>
</dbReference>
<gene>
    <name evidence="15" type="ORF">QR98_0098710</name>
    <name evidence="14" type="ORF">SSS_8620</name>
</gene>
<proteinExistence type="inferred from homology"/>
<evidence type="ECO:0000256" key="3">
    <source>
        <dbReference type="ARBA" id="ARBA00022448"/>
    </source>
</evidence>
<dbReference type="AlphaFoldDB" id="A0A132AK08"/>
<name>A0A132AK08_SARSC</name>
<dbReference type="Proteomes" id="UP000070412">
    <property type="component" value="Unassembled WGS sequence"/>
</dbReference>
<dbReference type="GO" id="GO:0015280">
    <property type="term" value="F:ligand-gated sodium channel activity"/>
    <property type="evidence" value="ECO:0007669"/>
    <property type="project" value="TreeGrafter"/>
</dbReference>
<keyword evidence="9 13" id="KW-0472">Membrane</keyword>
<keyword evidence="17" id="KW-1185">Reference proteome</keyword>
<dbReference type="PANTHER" id="PTHR11690">
    <property type="entry name" value="AMILORIDE-SENSITIVE SODIUM CHANNEL-RELATED"/>
    <property type="match status" value="1"/>
</dbReference>
<reference evidence="14" key="3">
    <citation type="submission" date="2020-01" db="EMBL/GenBank/DDBJ databases">
        <authorList>
            <person name="Korhonen P.K.K."/>
            <person name="Guangxu M.G."/>
            <person name="Wang T.W."/>
            <person name="Stroehlein A.J.S."/>
            <person name="Young N.D."/>
            <person name="Ang C.-S.A."/>
            <person name="Fernando D.W.F."/>
            <person name="Lu H.L."/>
            <person name="Taylor S.T."/>
            <person name="Ehtesham M.E.M."/>
            <person name="Najaraj S.H.N."/>
            <person name="Harsha G.H.G."/>
            <person name="Madugundu A.M."/>
            <person name="Renuse S.R."/>
            <person name="Holt D.H."/>
            <person name="Pandey A.P."/>
            <person name="Papenfuss A.P."/>
            <person name="Gasser R.B.G."/>
            <person name="Fischer K.F."/>
        </authorList>
    </citation>
    <scope>NUCLEOTIDE SEQUENCE</scope>
    <source>
        <strain evidence="14">SSS_KF_BRIS2020</strain>
    </source>
</reference>
<evidence type="ECO:0000256" key="10">
    <source>
        <dbReference type="ARBA" id="ARBA00023201"/>
    </source>
</evidence>
<keyword evidence="4 12" id="KW-0894">Sodium channel</keyword>
<evidence type="ECO:0000256" key="6">
    <source>
        <dbReference type="ARBA" id="ARBA00022989"/>
    </source>
</evidence>
<reference evidence="15 18" key="1">
    <citation type="journal article" date="2015" name="Parasit. Vectors">
        <title>Draft genome of the scabies mite.</title>
        <authorList>
            <person name="Rider S.D.Jr."/>
            <person name="Morgan M.S."/>
            <person name="Arlian L.G."/>
        </authorList>
    </citation>
    <scope>NUCLEOTIDE SEQUENCE [LARGE SCALE GENOMIC DNA]</scope>
    <source>
        <strain evidence="15">Arlian Lab</strain>
    </source>
</reference>
<evidence type="ECO:0000256" key="8">
    <source>
        <dbReference type="ARBA" id="ARBA00023065"/>
    </source>
</evidence>
<accession>A0A132AK08</accession>
<dbReference type="Proteomes" id="UP000616769">
    <property type="component" value="Unassembled WGS sequence"/>
</dbReference>
<dbReference type="EMBL" id="WVUK01000056">
    <property type="protein sequence ID" value="KAF7492294.1"/>
    <property type="molecule type" value="Genomic_DNA"/>
</dbReference>
<keyword evidence="3 12" id="KW-0813">Transport</keyword>
<dbReference type="OrthoDB" id="6499446at2759"/>
<evidence type="ECO:0000313" key="15">
    <source>
        <dbReference type="EMBL" id="KPM11301.1"/>
    </source>
</evidence>
<comment type="similarity">
    <text evidence="2 12">Belongs to the amiloride-sensitive sodium channel (TC 1.A.6) family.</text>
</comment>
<dbReference type="GO" id="GO:0005886">
    <property type="term" value="C:plasma membrane"/>
    <property type="evidence" value="ECO:0007669"/>
    <property type="project" value="TreeGrafter"/>
</dbReference>
<dbReference type="EnsemblMetazoa" id="SSS_8620s_mrna">
    <property type="protein sequence ID" value="KAF7492294.1"/>
    <property type="gene ID" value="SSS_8620"/>
</dbReference>
<evidence type="ECO:0000313" key="17">
    <source>
        <dbReference type="Proteomes" id="UP000070412"/>
    </source>
</evidence>
<keyword evidence="5 12" id="KW-0812">Transmembrane</keyword>
<keyword evidence="10 12" id="KW-0739">Sodium transport</keyword>
<dbReference type="Pfam" id="PF00858">
    <property type="entry name" value="ASC"/>
    <property type="match status" value="1"/>
</dbReference>
<evidence type="ECO:0000256" key="9">
    <source>
        <dbReference type="ARBA" id="ARBA00023136"/>
    </source>
</evidence>
<evidence type="ECO:0000256" key="7">
    <source>
        <dbReference type="ARBA" id="ARBA00023053"/>
    </source>
</evidence>
<evidence type="ECO:0000256" key="4">
    <source>
        <dbReference type="ARBA" id="ARBA00022461"/>
    </source>
</evidence>
<evidence type="ECO:0000313" key="18">
    <source>
        <dbReference type="Proteomes" id="UP000616769"/>
    </source>
</evidence>
<dbReference type="InterPro" id="IPR001873">
    <property type="entry name" value="ENaC"/>
</dbReference>
<comment type="subcellular location">
    <subcellularLocation>
        <location evidence="1">Membrane</location>
        <topology evidence="1">Multi-pass membrane protein</topology>
    </subcellularLocation>
</comment>
<keyword evidence="7" id="KW-0915">Sodium</keyword>
<evidence type="ECO:0000256" key="5">
    <source>
        <dbReference type="ARBA" id="ARBA00022692"/>
    </source>
</evidence>
<evidence type="ECO:0000256" key="13">
    <source>
        <dbReference type="SAM" id="Phobius"/>
    </source>
</evidence>
<keyword evidence="6 13" id="KW-1133">Transmembrane helix</keyword>
<evidence type="ECO:0000256" key="12">
    <source>
        <dbReference type="RuleBase" id="RU000679"/>
    </source>
</evidence>
<sequence>MIVRFRMKYSTIDLLYSFVSIVSLFGCIWHLSDVSGIYFAYDTTINVNFEREIMVELPGITICTDVSWTFAKQYADNNTDFLDLLQSTNEESEFEFHDRVWKRLHNLTLSEQLNRATIDSKQFFNSCLIMKPIDFENVVDDDYVQCDQVSPIYQYITYSKKCFSIGLRLNNESVNRFRIDHDTNLRDNGFPLIQIRLNQRYLHDSVLFIHSRTTPFLGFMGGQTNGIHLNNTKYSSYTLSYVKTTTQLLPPPFKTLCRRYETIGYKTLSHCIVSCKANYFVKEFNGWHPDIPANDDYNLNVYYSKIELKENKTLDKFMAERCLNSCSNRQDCHSEYYSMSVIGQFERRQSTQAKNENLHGIYIYLPSGLNTRYEHSPRLHLIEFICYFASVFSLWFGLSIIAISKALINTVHTYRKRREDEMSKKNDLIIDQINLESF</sequence>